<dbReference type="AlphaFoldDB" id="A0A3B0X5C8"/>
<accession>A0A3B0X5C8</accession>
<evidence type="ECO:0000256" key="1">
    <source>
        <dbReference type="SAM" id="Phobius"/>
    </source>
</evidence>
<reference evidence="2" key="1">
    <citation type="submission" date="2018-06" db="EMBL/GenBank/DDBJ databases">
        <authorList>
            <person name="Zhirakovskaya E."/>
        </authorList>
    </citation>
    <scope>NUCLEOTIDE SEQUENCE</scope>
</reference>
<keyword evidence="1" id="KW-0472">Membrane</keyword>
<keyword evidence="1" id="KW-1133">Transmembrane helix</keyword>
<protein>
    <submittedName>
        <fullName evidence="2">Uncharacterized protein</fullName>
    </submittedName>
</protein>
<organism evidence="2">
    <name type="scientific">hydrothermal vent metagenome</name>
    <dbReference type="NCBI Taxonomy" id="652676"/>
    <lineage>
        <taxon>unclassified sequences</taxon>
        <taxon>metagenomes</taxon>
        <taxon>ecological metagenomes</taxon>
    </lineage>
</organism>
<feature type="transmembrane region" description="Helical" evidence="1">
    <location>
        <begin position="93"/>
        <end position="120"/>
    </location>
</feature>
<proteinExistence type="predicted"/>
<sequence>MEHKNNIFYPVIRFRWLIIAASILFTVMMAAGIKNLEFNLDSRVFFSKQNPQLEALEELENTFIKNENIYIAIKNKNSDIFNRKTLSGFYVNFSMGVLTVIAIVFALLTDFLFLPPLLIAADKEKQ</sequence>
<evidence type="ECO:0000313" key="2">
    <source>
        <dbReference type="EMBL" id="VAW51936.1"/>
    </source>
</evidence>
<keyword evidence="1" id="KW-0812">Transmembrane</keyword>
<feature type="transmembrane region" description="Helical" evidence="1">
    <location>
        <begin position="12"/>
        <end position="33"/>
    </location>
</feature>
<dbReference type="EMBL" id="UOFE01000023">
    <property type="protein sequence ID" value="VAW51936.1"/>
    <property type="molecule type" value="Genomic_DNA"/>
</dbReference>
<name>A0A3B0X5C8_9ZZZZ</name>
<gene>
    <name evidence="2" type="ORF">MNBD_GAMMA05-2008</name>
</gene>